<keyword evidence="3" id="KW-1185">Reference proteome</keyword>
<gene>
    <name evidence="2" type="ORF">K1W69_05210</name>
</gene>
<dbReference type="AlphaFoldDB" id="A0AAE2ZHZ2"/>
<name>A0AAE2ZHZ2_9HYPH</name>
<proteinExistence type="predicted"/>
<sequence length="92" mass="10167">MSPVTGIAIYVVIWWITLFAILPIGVKTQADEEDITLGTTESAPHRHRMGFKLILTSLVAAAIFALYYFLVVVFELSVDSIPRIVPDFSGRG</sequence>
<evidence type="ECO:0000313" key="3">
    <source>
        <dbReference type="Proteomes" id="UP001196509"/>
    </source>
</evidence>
<evidence type="ECO:0000256" key="1">
    <source>
        <dbReference type="SAM" id="Phobius"/>
    </source>
</evidence>
<dbReference type="EMBL" id="JAICBX010000001">
    <property type="protein sequence ID" value="MBW8636581.1"/>
    <property type="molecule type" value="Genomic_DNA"/>
</dbReference>
<protein>
    <submittedName>
        <fullName evidence="2">DUF1467 family protein</fullName>
    </submittedName>
</protein>
<feature type="transmembrane region" description="Helical" evidence="1">
    <location>
        <begin position="53"/>
        <end position="74"/>
    </location>
</feature>
<keyword evidence="1" id="KW-0812">Transmembrane</keyword>
<dbReference type="Pfam" id="PF07330">
    <property type="entry name" value="DUF1467"/>
    <property type="match status" value="1"/>
</dbReference>
<organism evidence="2 3">
    <name type="scientific">Flavimaribacter sediminis</name>
    <dbReference type="NCBI Taxonomy" id="2865987"/>
    <lineage>
        <taxon>Bacteria</taxon>
        <taxon>Pseudomonadati</taxon>
        <taxon>Pseudomonadota</taxon>
        <taxon>Alphaproteobacteria</taxon>
        <taxon>Hyphomicrobiales</taxon>
        <taxon>Rhizobiaceae</taxon>
        <taxon>Flavimaribacter</taxon>
    </lineage>
</organism>
<evidence type="ECO:0000313" key="2">
    <source>
        <dbReference type="EMBL" id="MBW8636581.1"/>
    </source>
</evidence>
<keyword evidence="1" id="KW-1133">Transmembrane helix</keyword>
<reference evidence="2" key="1">
    <citation type="submission" date="2021-08" db="EMBL/GenBank/DDBJ databases">
        <title>Hoeflea bacterium WL0058 sp. nov., isolated from the sediment.</title>
        <authorList>
            <person name="Wang L."/>
            <person name="Zhang D."/>
        </authorList>
    </citation>
    <scope>NUCLEOTIDE SEQUENCE</scope>
    <source>
        <strain evidence="2">WL0058</strain>
    </source>
</reference>
<feature type="transmembrane region" description="Helical" evidence="1">
    <location>
        <begin position="6"/>
        <end position="26"/>
    </location>
</feature>
<dbReference type="Proteomes" id="UP001196509">
    <property type="component" value="Unassembled WGS sequence"/>
</dbReference>
<dbReference type="InterPro" id="IPR009935">
    <property type="entry name" value="DUF1467"/>
</dbReference>
<keyword evidence="1" id="KW-0472">Membrane</keyword>
<comment type="caution">
    <text evidence="2">The sequence shown here is derived from an EMBL/GenBank/DDBJ whole genome shotgun (WGS) entry which is preliminary data.</text>
</comment>
<accession>A0AAE2ZHZ2</accession>
<dbReference type="RefSeq" id="WP_220227252.1">
    <property type="nucleotide sequence ID" value="NZ_JAICBX010000001.1"/>
</dbReference>